<gene>
    <name evidence="3" type="ORF">PXEA_LOCUS19578</name>
</gene>
<evidence type="ECO:0000313" key="4">
    <source>
        <dbReference type="Proteomes" id="UP000784294"/>
    </source>
</evidence>
<proteinExistence type="predicted"/>
<evidence type="ECO:0000313" key="3">
    <source>
        <dbReference type="EMBL" id="VEL26138.1"/>
    </source>
</evidence>
<feature type="chain" id="PRO_5018541469" description="Secreted protein" evidence="2">
    <location>
        <begin position="16"/>
        <end position="176"/>
    </location>
</feature>
<dbReference type="EMBL" id="CAAALY010078331">
    <property type="protein sequence ID" value="VEL26138.1"/>
    <property type="molecule type" value="Genomic_DNA"/>
</dbReference>
<keyword evidence="2" id="KW-0732">Signal</keyword>
<feature type="signal peptide" evidence="2">
    <location>
        <begin position="1"/>
        <end position="15"/>
    </location>
</feature>
<organism evidence="3 4">
    <name type="scientific">Protopolystoma xenopodis</name>
    <dbReference type="NCBI Taxonomy" id="117903"/>
    <lineage>
        <taxon>Eukaryota</taxon>
        <taxon>Metazoa</taxon>
        <taxon>Spiralia</taxon>
        <taxon>Lophotrochozoa</taxon>
        <taxon>Platyhelminthes</taxon>
        <taxon>Monogenea</taxon>
        <taxon>Polyopisthocotylea</taxon>
        <taxon>Polystomatidea</taxon>
        <taxon>Polystomatidae</taxon>
        <taxon>Protopolystoma</taxon>
    </lineage>
</organism>
<evidence type="ECO:0000256" key="2">
    <source>
        <dbReference type="SAM" id="SignalP"/>
    </source>
</evidence>
<dbReference type="AlphaFoldDB" id="A0A3S5CJB6"/>
<reference evidence="3" key="1">
    <citation type="submission" date="2018-11" db="EMBL/GenBank/DDBJ databases">
        <authorList>
            <consortium name="Pathogen Informatics"/>
        </authorList>
    </citation>
    <scope>NUCLEOTIDE SEQUENCE</scope>
</reference>
<name>A0A3S5CJB6_9PLAT</name>
<evidence type="ECO:0008006" key="5">
    <source>
        <dbReference type="Google" id="ProtNLM"/>
    </source>
</evidence>
<feature type="region of interest" description="Disordered" evidence="1">
    <location>
        <begin position="115"/>
        <end position="138"/>
    </location>
</feature>
<feature type="compositionally biased region" description="Basic residues" evidence="1">
    <location>
        <begin position="127"/>
        <end position="138"/>
    </location>
</feature>
<evidence type="ECO:0000256" key="1">
    <source>
        <dbReference type="SAM" id="MobiDB-lite"/>
    </source>
</evidence>
<keyword evidence="4" id="KW-1185">Reference proteome</keyword>
<dbReference type="Proteomes" id="UP000784294">
    <property type="component" value="Unassembled WGS sequence"/>
</dbReference>
<sequence>MRVFAFLHYLLISQAHVLLVPRPAVYTAQLRRYQASCGLNVSVSGGGASLNRRQQSSGTGNILCSLARQIVFGLTNLLAGHSAPGLPSSSDWQLVFGLLEVAGAGARPYRWPPSGWPAGQEVNGHQSARRSRTRRGLRRQTIRRDENRAAETLRGDLTTPLTGTILCNSNILLTLD</sequence>
<protein>
    <recommendedName>
        <fullName evidence="5">Secreted protein</fullName>
    </recommendedName>
</protein>
<accession>A0A3S5CJB6</accession>
<comment type="caution">
    <text evidence="3">The sequence shown here is derived from an EMBL/GenBank/DDBJ whole genome shotgun (WGS) entry which is preliminary data.</text>
</comment>